<dbReference type="EMBL" id="BLXT01007705">
    <property type="protein sequence ID" value="GFO41635.1"/>
    <property type="molecule type" value="Genomic_DNA"/>
</dbReference>
<gene>
    <name evidence="1" type="ORF">PoB_006814000</name>
</gene>
<dbReference type="Proteomes" id="UP000735302">
    <property type="component" value="Unassembled WGS sequence"/>
</dbReference>
<reference evidence="1 2" key="1">
    <citation type="journal article" date="2021" name="Elife">
        <title>Chloroplast acquisition without the gene transfer in kleptoplastic sea slugs, Plakobranchus ocellatus.</title>
        <authorList>
            <person name="Maeda T."/>
            <person name="Takahashi S."/>
            <person name="Yoshida T."/>
            <person name="Shimamura S."/>
            <person name="Takaki Y."/>
            <person name="Nagai Y."/>
            <person name="Toyoda A."/>
            <person name="Suzuki Y."/>
            <person name="Arimoto A."/>
            <person name="Ishii H."/>
            <person name="Satoh N."/>
            <person name="Nishiyama T."/>
            <person name="Hasebe M."/>
            <person name="Maruyama T."/>
            <person name="Minagawa J."/>
            <person name="Obokata J."/>
            <person name="Shigenobu S."/>
        </authorList>
    </citation>
    <scope>NUCLEOTIDE SEQUENCE [LARGE SCALE GENOMIC DNA]</scope>
</reference>
<accession>A0AAV4DC20</accession>
<sequence length="92" mass="10471">MHELPGQPWRSILSTIERLPLPLPAPLEAMAFCRTSLALPIHNKAISAFRAFRQVRTQTCDWRVPEDLKTGSLSTANTGDRYTFTHRHTDLN</sequence>
<keyword evidence="2" id="KW-1185">Reference proteome</keyword>
<evidence type="ECO:0000313" key="2">
    <source>
        <dbReference type="Proteomes" id="UP000735302"/>
    </source>
</evidence>
<evidence type="ECO:0000313" key="1">
    <source>
        <dbReference type="EMBL" id="GFO41635.1"/>
    </source>
</evidence>
<dbReference type="AlphaFoldDB" id="A0AAV4DC20"/>
<proteinExistence type="predicted"/>
<comment type="caution">
    <text evidence="1">The sequence shown here is derived from an EMBL/GenBank/DDBJ whole genome shotgun (WGS) entry which is preliminary data.</text>
</comment>
<name>A0AAV4DC20_9GAST</name>
<organism evidence="1 2">
    <name type="scientific">Plakobranchus ocellatus</name>
    <dbReference type="NCBI Taxonomy" id="259542"/>
    <lineage>
        <taxon>Eukaryota</taxon>
        <taxon>Metazoa</taxon>
        <taxon>Spiralia</taxon>
        <taxon>Lophotrochozoa</taxon>
        <taxon>Mollusca</taxon>
        <taxon>Gastropoda</taxon>
        <taxon>Heterobranchia</taxon>
        <taxon>Euthyneura</taxon>
        <taxon>Panpulmonata</taxon>
        <taxon>Sacoglossa</taxon>
        <taxon>Placobranchoidea</taxon>
        <taxon>Plakobranchidae</taxon>
        <taxon>Plakobranchus</taxon>
    </lineage>
</organism>
<protein>
    <submittedName>
        <fullName evidence="1">Uncharacterized protein</fullName>
    </submittedName>
</protein>